<dbReference type="AlphaFoldDB" id="A0A7Z0WJ56"/>
<name>A0A7Z0WJ56_9PSEU</name>
<evidence type="ECO:0000313" key="9">
    <source>
        <dbReference type="Proteomes" id="UP000185696"/>
    </source>
</evidence>
<evidence type="ECO:0000256" key="4">
    <source>
        <dbReference type="ARBA" id="ARBA00022989"/>
    </source>
</evidence>
<dbReference type="InterPro" id="IPR036259">
    <property type="entry name" value="MFS_trans_sf"/>
</dbReference>
<evidence type="ECO:0000259" key="7">
    <source>
        <dbReference type="PROSITE" id="PS50850"/>
    </source>
</evidence>
<dbReference type="EMBL" id="MSIF01000016">
    <property type="protein sequence ID" value="OLF07353.1"/>
    <property type="molecule type" value="Genomic_DNA"/>
</dbReference>
<dbReference type="SUPFAM" id="SSF103473">
    <property type="entry name" value="MFS general substrate transporter"/>
    <property type="match status" value="1"/>
</dbReference>
<proteinExistence type="predicted"/>
<evidence type="ECO:0000256" key="5">
    <source>
        <dbReference type="ARBA" id="ARBA00023136"/>
    </source>
</evidence>
<keyword evidence="4 6" id="KW-1133">Transmembrane helix</keyword>
<dbReference type="Gene3D" id="1.20.1250.20">
    <property type="entry name" value="MFS general substrate transporter like domains"/>
    <property type="match status" value="1"/>
</dbReference>
<dbReference type="Proteomes" id="UP000185696">
    <property type="component" value="Unassembled WGS sequence"/>
</dbReference>
<protein>
    <recommendedName>
        <fullName evidence="7">Major facilitator superfamily (MFS) profile domain-containing protein</fullName>
    </recommendedName>
</protein>
<keyword evidence="2" id="KW-1003">Cell membrane</keyword>
<feature type="transmembrane region" description="Helical" evidence="6">
    <location>
        <begin position="112"/>
        <end position="133"/>
    </location>
</feature>
<evidence type="ECO:0000256" key="3">
    <source>
        <dbReference type="ARBA" id="ARBA00022692"/>
    </source>
</evidence>
<dbReference type="Pfam" id="PF07690">
    <property type="entry name" value="MFS_1"/>
    <property type="match status" value="1"/>
</dbReference>
<dbReference type="PANTHER" id="PTHR23513:SF6">
    <property type="entry name" value="MAJOR FACILITATOR SUPERFAMILY ASSOCIATED DOMAIN-CONTAINING PROTEIN"/>
    <property type="match status" value="1"/>
</dbReference>
<feature type="transmembrane region" description="Helical" evidence="6">
    <location>
        <begin position="86"/>
        <end position="106"/>
    </location>
</feature>
<reference evidence="8 9" key="1">
    <citation type="submission" date="2016-12" db="EMBL/GenBank/DDBJ databases">
        <title>The draft genome sequence of Actinophytocola xinjiangensis.</title>
        <authorList>
            <person name="Wang W."/>
            <person name="Yuan L."/>
        </authorList>
    </citation>
    <scope>NUCLEOTIDE SEQUENCE [LARGE SCALE GENOMIC DNA]</scope>
    <source>
        <strain evidence="8 9">CGMCC 4.4663</strain>
    </source>
</reference>
<organism evidence="8 9">
    <name type="scientific">Actinophytocola xinjiangensis</name>
    <dbReference type="NCBI Taxonomy" id="485602"/>
    <lineage>
        <taxon>Bacteria</taxon>
        <taxon>Bacillati</taxon>
        <taxon>Actinomycetota</taxon>
        <taxon>Actinomycetes</taxon>
        <taxon>Pseudonocardiales</taxon>
        <taxon>Pseudonocardiaceae</taxon>
    </lineage>
</organism>
<dbReference type="RefSeq" id="WP_075135945.1">
    <property type="nucleotide sequence ID" value="NZ_MSIF01000016.1"/>
</dbReference>
<feature type="transmembrane region" description="Helical" evidence="6">
    <location>
        <begin position="265"/>
        <end position="284"/>
    </location>
</feature>
<feature type="transmembrane region" description="Helical" evidence="6">
    <location>
        <begin position="365"/>
        <end position="385"/>
    </location>
</feature>
<evidence type="ECO:0000256" key="2">
    <source>
        <dbReference type="ARBA" id="ARBA00022475"/>
    </source>
</evidence>
<dbReference type="OrthoDB" id="9815525at2"/>
<feature type="transmembrane region" description="Helical" evidence="6">
    <location>
        <begin position="179"/>
        <end position="199"/>
    </location>
</feature>
<accession>A0A7Z0WJ56</accession>
<evidence type="ECO:0000256" key="6">
    <source>
        <dbReference type="SAM" id="Phobius"/>
    </source>
</evidence>
<feature type="transmembrane region" description="Helical" evidence="6">
    <location>
        <begin position="33"/>
        <end position="52"/>
    </location>
</feature>
<comment type="subcellular location">
    <subcellularLocation>
        <location evidence="1">Cell membrane</location>
        <topology evidence="1">Multi-pass membrane protein</topology>
    </subcellularLocation>
</comment>
<dbReference type="InterPro" id="IPR020846">
    <property type="entry name" value="MFS_dom"/>
</dbReference>
<dbReference type="CDD" id="cd06173">
    <property type="entry name" value="MFS_MefA_like"/>
    <property type="match status" value="1"/>
</dbReference>
<dbReference type="GO" id="GO:0005886">
    <property type="term" value="C:plasma membrane"/>
    <property type="evidence" value="ECO:0007669"/>
    <property type="project" value="UniProtKB-SubCell"/>
</dbReference>
<dbReference type="GO" id="GO:0022857">
    <property type="term" value="F:transmembrane transporter activity"/>
    <property type="evidence" value="ECO:0007669"/>
    <property type="project" value="InterPro"/>
</dbReference>
<feature type="transmembrane region" description="Helical" evidence="6">
    <location>
        <begin position="320"/>
        <end position="344"/>
    </location>
</feature>
<dbReference type="InterPro" id="IPR011701">
    <property type="entry name" value="MFS"/>
</dbReference>
<sequence length="420" mass="44672">MSTDIRDTPATPASLWRHGDFLRYWVSQSFSRLGVQVAELVLPLAAILLVDATPVELGVVNALAFTPYLLLTLAAGVWIDRSRKRGLLVLSELGRVVVLAVIPLIALFGSVALWHLFVVAFLLGCCAVLFDVSGTAYLPSLVDRDQLLDGNSKLQATIVVTGSGGPAVAGLLVQLVTLPVALLTSAVSALVSLVCLRGIRRQEQPPEPRERRALREIGESLRFIAHDRNLRFLTIRSGLVNLCFLARNTMLPLFVLQTLGLSASALGFVLGVGAIGALIGSMVAKRLAVRLGPGRVIVVGYGVASAVQLLLPLAMGPSWLAMAIMMSMFFVGGTFMTIGNTNVATLQQMLIPREQLGRVVAAMRTVTWGSQPLGALLGGALGALIGIRPTLFLIAIAFCLSALWLVLSPIAKLKTMPEAS</sequence>
<evidence type="ECO:0000256" key="1">
    <source>
        <dbReference type="ARBA" id="ARBA00004651"/>
    </source>
</evidence>
<comment type="caution">
    <text evidence="8">The sequence shown here is derived from an EMBL/GenBank/DDBJ whole genome shotgun (WGS) entry which is preliminary data.</text>
</comment>
<feature type="transmembrane region" description="Helical" evidence="6">
    <location>
        <begin position="238"/>
        <end position="259"/>
    </location>
</feature>
<dbReference type="PANTHER" id="PTHR23513">
    <property type="entry name" value="INTEGRAL MEMBRANE EFFLUX PROTEIN-RELATED"/>
    <property type="match status" value="1"/>
</dbReference>
<feature type="transmembrane region" description="Helical" evidence="6">
    <location>
        <begin position="391"/>
        <end position="411"/>
    </location>
</feature>
<keyword evidence="9" id="KW-1185">Reference proteome</keyword>
<keyword evidence="3 6" id="KW-0812">Transmembrane</keyword>
<evidence type="ECO:0000313" key="8">
    <source>
        <dbReference type="EMBL" id="OLF07353.1"/>
    </source>
</evidence>
<feature type="transmembrane region" description="Helical" evidence="6">
    <location>
        <begin position="296"/>
        <end position="314"/>
    </location>
</feature>
<feature type="transmembrane region" description="Helical" evidence="6">
    <location>
        <begin position="58"/>
        <end position="79"/>
    </location>
</feature>
<keyword evidence="5 6" id="KW-0472">Membrane</keyword>
<dbReference type="PROSITE" id="PS50850">
    <property type="entry name" value="MFS"/>
    <property type="match status" value="1"/>
</dbReference>
<gene>
    <name evidence="8" type="ORF">BLA60_27670</name>
</gene>
<feature type="domain" description="Major facilitator superfamily (MFS) profile" evidence="7">
    <location>
        <begin position="229"/>
        <end position="420"/>
    </location>
</feature>